<evidence type="ECO:0000256" key="3">
    <source>
        <dbReference type="ARBA" id="ARBA00005233"/>
    </source>
</evidence>
<keyword evidence="7 9" id="KW-0472">Membrane</keyword>
<evidence type="ECO:0000256" key="5">
    <source>
        <dbReference type="ARBA" id="ARBA00022692"/>
    </source>
</evidence>
<evidence type="ECO:0000256" key="9">
    <source>
        <dbReference type="SAM" id="Phobius"/>
    </source>
</evidence>
<reference evidence="10 11" key="1">
    <citation type="submission" date="2024-03" db="EMBL/GenBank/DDBJ databases">
        <title>Complete Genome Sequence and Annotation of Ignatzschineria larvae DSM 13226.</title>
        <authorList>
            <person name="Cantrell E."/>
            <person name="Burcham Z.M."/>
        </authorList>
    </citation>
    <scope>NUCLEOTIDE SEQUENCE [LARGE SCALE GENOMIC DNA]</scope>
    <source>
        <strain evidence="10 11">DSM 13226</strain>
    </source>
</reference>
<accession>A0ABZ3C0T9</accession>
<feature type="transmembrane region" description="Helical" evidence="9">
    <location>
        <begin position="62"/>
        <end position="85"/>
    </location>
</feature>
<dbReference type="RefSeq" id="WP_051396068.1">
    <property type="nucleotide sequence ID" value="NZ_AZOD01000005.1"/>
</dbReference>
<gene>
    <name evidence="10" type="ORF">WMO13_03225</name>
</gene>
<dbReference type="EMBL" id="CP150637">
    <property type="protein sequence ID" value="WZW88409.1"/>
    <property type="molecule type" value="Genomic_DNA"/>
</dbReference>
<comment type="similarity">
    <text evidence="3">Belongs to the N-Me-Phe pilin family.</text>
</comment>
<dbReference type="InterPro" id="IPR045584">
    <property type="entry name" value="Pilin-like"/>
</dbReference>
<name>A0ABZ3C0T9_9GAMM</name>
<dbReference type="Proteomes" id="UP001449178">
    <property type="component" value="Chromosome"/>
</dbReference>
<evidence type="ECO:0000256" key="2">
    <source>
        <dbReference type="ARBA" id="ARBA00004561"/>
    </source>
</evidence>
<keyword evidence="5 9" id="KW-0812">Transmembrane</keyword>
<dbReference type="Pfam" id="PF07963">
    <property type="entry name" value="N_methyl"/>
    <property type="match status" value="1"/>
</dbReference>
<comment type="subcellular location">
    <subcellularLocation>
        <location evidence="2">Fimbrium</location>
    </subcellularLocation>
    <subcellularLocation>
        <location evidence="1">Membrane</location>
        <topology evidence="1">Single-pass membrane protein</topology>
    </subcellularLocation>
</comment>
<dbReference type="SUPFAM" id="SSF54523">
    <property type="entry name" value="Pili subunits"/>
    <property type="match status" value="1"/>
</dbReference>
<keyword evidence="8" id="KW-0281">Fimbrium</keyword>
<proteinExistence type="inferred from homology"/>
<dbReference type="Pfam" id="PF00114">
    <property type="entry name" value="Pilin"/>
    <property type="match status" value="1"/>
</dbReference>
<organism evidence="10 11">
    <name type="scientific">Ignatzschineria larvae DSM 13226</name>
    <dbReference type="NCBI Taxonomy" id="1111732"/>
    <lineage>
        <taxon>Bacteria</taxon>
        <taxon>Pseudomonadati</taxon>
        <taxon>Pseudomonadota</taxon>
        <taxon>Gammaproteobacteria</taxon>
        <taxon>Cardiobacteriales</taxon>
        <taxon>Ignatzschineriaceae</taxon>
        <taxon>Ignatzschineria</taxon>
    </lineage>
</organism>
<protein>
    <submittedName>
        <fullName evidence="10">Pilin</fullName>
    </submittedName>
</protein>
<evidence type="ECO:0000256" key="8">
    <source>
        <dbReference type="ARBA" id="ARBA00023263"/>
    </source>
</evidence>
<keyword evidence="11" id="KW-1185">Reference proteome</keyword>
<evidence type="ECO:0000256" key="1">
    <source>
        <dbReference type="ARBA" id="ARBA00004167"/>
    </source>
</evidence>
<dbReference type="Gene3D" id="3.30.700.10">
    <property type="entry name" value="Glycoprotein, Type 4 Pilin"/>
    <property type="match status" value="1"/>
</dbReference>
<evidence type="ECO:0000313" key="10">
    <source>
        <dbReference type="EMBL" id="WZW88409.1"/>
    </source>
</evidence>
<dbReference type="InterPro" id="IPR012902">
    <property type="entry name" value="N_methyl_site"/>
</dbReference>
<evidence type="ECO:0000313" key="11">
    <source>
        <dbReference type="Proteomes" id="UP001449178"/>
    </source>
</evidence>
<evidence type="ECO:0000256" key="7">
    <source>
        <dbReference type="ARBA" id="ARBA00023136"/>
    </source>
</evidence>
<dbReference type="InterPro" id="IPR001082">
    <property type="entry name" value="Pilin"/>
</dbReference>
<evidence type="ECO:0000256" key="6">
    <source>
        <dbReference type="ARBA" id="ARBA00022989"/>
    </source>
</evidence>
<dbReference type="NCBIfam" id="TIGR02532">
    <property type="entry name" value="IV_pilin_GFxxxE"/>
    <property type="match status" value="1"/>
</dbReference>
<evidence type="ECO:0000256" key="4">
    <source>
        <dbReference type="ARBA" id="ARBA00022481"/>
    </source>
</evidence>
<keyword evidence="4" id="KW-0488">Methylation</keyword>
<sequence length="198" mass="22041">MKNLWRAINHWKNQVSSQIMPKILLGYPSHYPSNDQSKQNHQISSAFYTAHLKDKANQEAGFTLMELLIVLALVAVMSMIAVPIYRNYVQSAKITEGMTLASAMQLDAEVYYTLNGQWPDNNKVLGLPDAESYRGNSVDSVKLEGQMITVTFNDDINGEKEGAVQLILTGNVVDSGLIRWKCEGKNIKESDLPSSCKS</sequence>
<keyword evidence="6 9" id="KW-1133">Transmembrane helix</keyword>